<organism evidence="1 2">
    <name type="scientific">Candidatus Sysuiplasma superficiale</name>
    <dbReference type="NCBI Taxonomy" id="2823368"/>
    <lineage>
        <taxon>Archaea</taxon>
        <taxon>Methanobacteriati</taxon>
        <taxon>Thermoplasmatota</taxon>
        <taxon>Thermoplasmata</taxon>
        <taxon>Candidatus Sysuiplasmatales</taxon>
        <taxon>Candidatus Sysuiplasmataceae</taxon>
        <taxon>Candidatus Sysuiplasma</taxon>
    </lineage>
</organism>
<comment type="caution">
    <text evidence="1">The sequence shown here is derived from an EMBL/GenBank/DDBJ whole genome shotgun (WGS) entry which is preliminary data.</text>
</comment>
<sequence>MKPRDMIEMRLVDALKVEACPFCILSDTDERRYISHILTDEVVMNADYRDMILERGGFCNRHYHLLLESRASAGTGSLGLDIYLKDLMSETAQNLKDALSTARRSGRRGGVRGRKHGTGSAVVSIDTSVLSGKCPICSNLIQAERRDEDAMLRLFVEYGREAASTAGRKMCVPHLLSFIQRAAAERAPDSVICEVLEEALESVTMLEKKLVSRIDRYSWNRRDTPLTADETRVAADAVMKLAGRKGLHL</sequence>
<dbReference type="InterPro" id="IPR045706">
    <property type="entry name" value="DUF6062"/>
</dbReference>
<dbReference type="EMBL" id="JAHEAC010000034">
    <property type="protein sequence ID" value="MBX8644028.1"/>
    <property type="molecule type" value="Genomic_DNA"/>
</dbReference>
<evidence type="ECO:0000313" key="2">
    <source>
        <dbReference type="Proteomes" id="UP000750197"/>
    </source>
</evidence>
<gene>
    <name evidence="1" type="ORF">KIY12_04810</name>
</gene>
<dbReference type="Proteomes" id="UP000750197">
    <property type="component" value="Unassembled WGS sequence"/>
</dbReference>
<accession>A0A8J7YNI6</accession>
<name>A0A8J7YNI6_9ARCH</name>
<proteinExistence type="predicted"/>
<evidence type="ECO:0000313" key="1">
    <source>
        <dbReference type="EMBL" id="MBX8644028.1"/>
    </source>
</evidence>
<dbReference type="AlphaFoldDB" id="A0A8J7YNI6"/>
<protein>
    <submittedName>
        <fullName evidence="1">Uncharacterized protein</fullName>
    </submittedName>
</protein>
<dbReference type="Pfam" id="PF19538">
    <property type="entry name" value="DUF6062"/>
    <property type="match status" value="1"/>
</dbReference>
<reference evidence="1" key="1">
    <citation type="submission" date="2021-05" db="EMBL/GenBank/DDBJ databases">
        <title>Genomic insights into ecological role and evolution of a novel Thermoplasmata order Candidatus Sysuiplasmatales.</title>
        <authorList>
            <person name="Yuan Y."/>
        </authorList>
    </citation>
    <scope>NUCLEOTIDE SEQUENCE</scope>
    <source>
        <strain evidence="1">TUT19-bin139</strain>
    </source>
</reference>